<gene>
    <name evidence="2" type="ORF">IP90_01449</name>
</gene>
<evidence type="ECO:0000313" key="3">
    <source>
        <dbReference type="Proteomes" id="UP000315167"/>
    </source>
</evidence>
<feature type="transmembrane region" description="Helical" evidence="1">
    <location>
        <begin position="6"/>
        <end position="22"/>
    </location>
</feature>
<dbReference type="EMBL" id="VLKN01000003">
    <property type="protein sequence ID" value="TWI03635.1"/>
    <property type="molecule type" value="Genomic_DNA"/>
</dbReference>
<protein>
    <submittedName>
        <fullName evidence="2">Uncharacterized protein</fullName>
    </submittedName>
</protein>
<dbReference type="InterPro" id="IPR046494">
    <property type="entry name" value="DUF6587"/>
</dbReference>
<evidence type="ECO:0000256" key="1">
    <source>
        <dbReference type="SAM" id="Phobius"/>
    </source>
</evidence>
<keyword evidence="1" id="KW-1133">Transmembrane helix</keyword>
<dbReference type="OrthoDB" id="5966734at2"/>
<keyword evidence="1" id="KW-0472">Membrane</keyword>
<organism evidence="2 3">
    <name type="scientific">Luteimonas cucumeris</name>
    <dbReference type="NCBI Taxonomy" id="985012"/>
    <lineage>
        <taxon>Bacteria</taxon>
        <taxon>Pseudomonadati</taxon>
        <taxon>Pseudomonadota</taxon>
        <taxon>Gammaproteobacteria</taxon>
        <taxon>Lysobacterales</taxon>
        <taxon>Lysobacteraceae</taxon>
        <taxon>Luteimonas</taxon>
    </lineage>
</organism>
<keyword evidence="3" id="KW-1185">Reference proteome</keyword>
<evidence type="ECO:0000313" key="2">
    <source>
        <dbReference type="EMBL" id="TWI03635.1"/>
    </source>
</evidence>
<dbReference type="RefSeq" id="WP_144898945.1">
    <property type="nucleotide sequence ID" value="NZ_VLKN01000003.1"/>
</dbReference>
<reference evidence="2 3" key="1">
    <citation type="journal article" date="2015" name="Stand. Genomic Sci.">
        <title>Genomic Encyclopedia of Bacterial and Archaeal Type Strains, Phase III: the genomes of soil and plant-associated and newly described type strains.</title>
        <authorList>
            <person name="Whitman W.B."/>
            <person name="Woyke T."/>
            <person name="Klenk H.P."/>
            <person name="Zhou Y."/>
            <person name="Lilburn T.G."/>
            <person name="Beck B.J."/>
            <person name="De Vos P."/>
            <person name="Vandamme P."/>
            <person name="Eisen J.A."/>
            <person name="Garrity G."/>
            <person name="Hugenholtz P."/>
            <person name="Kyrpides N.C."/>
        </authorList>
    </citation>
    <scope>NUCLEOTIDE SEQUENCE [LARGE SCALE GENOMIC DNA]</scope>
    <source>
        <strain evidence="2 3">CGMCC 1.10821</strain>
    </source>
</reference>
<dbReference type="Pfam" id="PF20228">
    <property type="entry name" value="DUF6587"/>
    <property type="match status" value="1"/>
</dbReference>
<accession>A0A562L7S2</accession>
<proteinExistence type="predicted"/>
<sequence>MSLTLQYVVIAIAVLASVVVVARKQFPQATRRLRIACALPLLREGRPPWLRSFGRWIAPPPSQAGADACGGCNSCDTSSKPG</sequence>
<dbReference type="AlphaFoldDB" id="A0A562L7S2"/>
<comment type="caution">
    <text evidence="2">The sequence shown here is derived from an EMBL/GenBank/DDBJ whole genome shotgun (WGS) entry which is preliminary data.</text>
</comment>
<name>A0A562L7S2_9GAMM</name>
<dbReference type="Proteomes" id="UP000315167">
    <property type="component" value="Unassembled WGS sequence"/>
</dbReference>
<keyword evidence="1" id="KW-0812">Transmembrane</keyword>